<dbReference type="PANTHER" id="PTHR13395:SF6">
    <property type="entry name" value="SISTER CHROMATID COHESION PROTEIN DCC1"/>
    <property type="match status" value="1"/>
</dbReference>
<dbReference type="GO" id="GO:0000775">
    <property type="term" value="C:chromosome, centromeric region"/>
    <property type="evidence" value="ECO:0007669"/>
    <property type="project" value="TreeGrafter"/>
</dbReference>
<evidence type="ECO:0000256" key="3">
    <source>
        <dbReference type="ARBA" id="ARBA00022705"/>
    </source>
</evidence>
<comment type="caution">
    <text evidence="4">The sequence shown here is derived from an EMBL/GenBank/DDBJ whole genome shotgun (WGS) entry which is preliminary data.</text>
</comment>
<dbReference type="GO" id="GO:0034088">
    <property type="term" value="P:maintenance of mitotic sister chromatid cohesion"/>
    <property type="evidence" value="ECO:0007669"/>
    <property type="project" value="TreeGrafter"/>
</dbReference>
<evidence type="ECO:0000256" key="2">
    <source>
        <dbReference type="ARBA" id="ARBA00017682"/>
    </source>
</evidence>
<evidence type="ECO:0000256" key="1">
    <source>
        <dbReference type="ARBA" id="ARBA00007017"/>
    </source>
</evidence>
<protein>
    <recommendedName>
        <fullName evidence="2">Sister chromatid cohesion protein DCC1</fullName>
    </recommendedName>
</protein>
<dbReference type="EMBL" id="JAHKSW010000001">
    <property type="protein sequence ID" value="KAG7335876.1"/>
    <property type="molecule type" value="Genomic_DNA"/>
</dbReference>
<sequence>MRTLEEVQATLQIAKLKEEDLLPVTHCMSFSDHVSSGDYCLMELDDTLCKHIEAGKSLTIRGDKDEHAVLCSEGKTYDLKIADTSNLLLFVPGCRTPEQFSDSASEPKLIHAQIWGYANSYWELRCQRPKLKKLKKLLMENPYDGPLIGAQEESPELIKYTMEDLLERIQGSQEEIEAYLQGIHACKIDGYWRLLDFDYELKLLGHVTQLVDSESWSFSKVPLSVCLEELAPLEPKAMIEHCLNCYGRRYNTEEGEVMYALDEDKVCRAMAQMLLQNAVKFNLSEFQEVWQQSVPEGMSTRLDQLSGLALVDCTSRPETISLLQVEDLPEDTLERFNALFAMREKWTQQDIEPYIRDLCGEKQTTGALLTKHARSSMQNGIKVYNSRRPVAT</sequence>
<accession>A0A9D3P773</accession>
<dbReference type="GO" id="GO:0000785">
    <property type="term" value="C:chromatin"/>
    <property type="evidence" value="ECO:0007669"/>
    <property type="project" value="TreeGrafter"/>
</dbReference>
<dbReference type="OrthoDB" id="5199543at2759"/>
<keyword evidence="5" id="KW-1185">Reference proteome</keyword>
<dbReference type="GO" id="GO:0006260">
    <property type="term" value="P:DNA replication"/>
    <property type="evidence" value="ECO:0007669"/>
    <property type="project" value="UniProtKB-KW"/>
</dbReference>
<dbReference type="InterPro" id="IPR019128">
    <property type="entry name" value="Dcc1"/>
</dbReference>
<evidence type="ECO:0000313" key="4">
    <source>
        <dbReference type="EMBL" id="KAG7335876.1"/>
    </source>
</evidence>
<evidence type="ECO:0000313" key="5">
    <source>
        <dbReference type="Proteomes" id="UP000824219"/>
    </source>
</evidence>
<proteinExistence type="inferred from homology"/>
<gene>
    <name evidence="4" type="ORF">KOW79_000569</name>
</gene>
<organism evidence="4 5">
    <name type="scientific">Hemibagrus wyckioides</name>
    <dbReference type="NCBI Taxonomy" id="337641"/>
    <lineage>
        <taxon>Eukaryota</taxon>
        <taxon>Metazoa</taxon>
        <taxon>Chordata</taxon>
        <taxon>Craniata</taxon>
        <taxon>Vertebrata</taxon>
        <taxon>Euteleostomi</taxon>
        <taxon>Actinopterygii</taxon>
        <taxon>Neopterygii</taxon>
        <taxon>Teleostei</taxon>
        <taxon>Ostariophysi</taxon>
        <taxon>Siluriformes</taxon>
        <taxon>Bagridae</taxon>
        <taxon>Hemibagrus</taxon>
    </lineage>
</organism>
<dbReference type="PANTHER" id="PTHR13395">
    <property type="entry name" value="SISTER CHROMATID COHESION PROTEIN DCC1-RELATED"/>
    <property type="match status" value="1"/>
</dbReference>
<dbReference type="GO" id="GO:0031390">
    <property type="term" value="C:Ctf18 RFC-like complex"/>
    <property type="evidence" value="ECO:0007669"/>
    <property type="project" value="InterPro"/>
</dbReference>
<name>A0A9D3P773_9TELE</name>
<reference evidence="4 5" key="1">
    <citation type="submission" date="2021-06" db="EMBL/GenBank/DDBJ databases">
        <title>Chromosome-level genome assembly of the red-tail catfish (Hemibagrus wyckioides).</title>
        <authorList>
            <person name="Shao F."/>
        </authorList>
    </citation>
    <scope>NUCLEOTIDE SEQUENCE [LARGE SCALE GENOMIC DNA]</scope>
    <source>
        <strain evidence="4">EC202008001</strain>
        <tissue evidence="4">Blood</tissue>
    </source>
</reference>
<keyword evidence="3" id="KW-0235">DNA replication</keyword>
<dbReference type="AlphaFoldDB" id="A0A9D3P773"/>
<comment type="similarity">
    <text evidence="1">Belongs to the DCC1 family.</text>
</comment>
<dbReference type="Proteomes" id="UP000824219">
    <property type="component" value="Linkage Group LG01"/>
</dbReference>
<dbReference type="Pfam" id="PF09724">
    <property type="entry name" value="Dcc1"/>
    <property type="match status" value="1"/>
</dbReference>